<evidence type="ECO:0000313" key="1">
    <source>
        <dbReference type="EMBL" id="SKA54629.1"/>
    </source>
</evidence>
<dbReference type="EMBL" id="FUXU01000023">
    <property type="protein sequence ID" value="SKA54629.1"/>
    <property type="molecule type" value="Genomic_DNA"/>
</dbReference>
<evidence type="ECO:0000313" key="2">
    <source>
        <dbReference type="Proteomes" id="UP000190162"/>
    </source>
</evidence>
<dbReference type="RefSeq" id="WP_198557043.1">
    <property type="nucleotide sequence ID" value="NZ_FUXU01000023.1"/>
</dbReference>
<keyword evidence="2" id="KW-1185">Reference proteome</keyword>
<name>A0A1T4UPJ6_9GAMM</name>
<reference evidence="2" key="1">
    <citation type="submission" date="2017-02" db="EMBL/GenBank/DDBJ databases">
        <authorList>
            <person name="Varghese N."/>
            <person name="Submissions S."/>
        </authorList>
    </citation>
    <scope>NUCLEOTIDE SEQUENCE [LARGE SCALE GENOMIC DNA]</scope>
    <source>
        <strain evidence="2">DSM 22720</strain>
    </source>
</reference>
<dbReference type="AlphaFoldDB" id="A0A1T4UPJ6"/>
<protein>
    <submittedName>
        <fullName evidence="1">Uncharacterized protein</fullName>
    </submittedName>
</protein>
<dbReference type="Proteomes" id="UP000190162">
    <property type="component" value="Unassembled WGS sequence"/>
</dbReference>
<gene>
    <name evidence="1" type="ORF">SAMN02745132_02181</name>
</gene>
<sequence>MLEPKRLRALELSAERKELVIGVWGIDPSLNMALSFAVSEGLIAKTSNGGFQITDKGDVFINESKLISDFENDFKSIFVIGKRITEKMVESAAKRWVDEV</sequence>
<accession>A0A1T4UPJ6</accession>
<organism evidence="1 2">
    <name type="scientific">Enterovibrio nigricans DSM 22720</name>
    <dbReference type="NCBI Taxonomy" id="1121868"/>
    <lineage>
        <taxon>Bacteria</taxon>
        <taxon>Pseudomonadati</taxon>
        <taxon>Pseudomonadota</taxon>
        <taxon>Gammaproteobacteria</taxon>
        <taxon>Vibrionales</taxon>
        <taxon>Vibrionaceae</taxon>
        <taxon>Enterovibrio</taxon>
    </lineage>
</organism>
<proteinExistence type="predicted"/>